<proteinExistence type="inferred from homology"/>
<dbReference type="PANTHER" id="PTHR20903:SF0">
    <property type="entry name" value="PREFOLDIN SUBUNIT 1"/>
    <property type="match status" value="1"/>
</dbReference>
<dbReference type="InterPro" id="IPR009053">
    <property type="entry name" value="Prefoldin"/>
</dbReference>
<evidence type="ECO:0000256" key="2">
    <source>
        <dbReference type="ARBA" id="ARBA00023186"/>
    </source>
</evidence>
<dbReference type="EMBL" id="CDQK01000001">
    <property type="protein sequence ID" value="CEP20728.1"/>
    <property type="molecule type" value="Genomic_DNA"/>
</dbReference>
<comment type="similarity">
    <text evidence="1">Belongs to the prefoldin subunit beta family.</text>
</comment>
<keyword evidence="2" id="KW-0143">Chaperone</keyword>
<name>A0A0H5BZ20_CYBJN</name>
<evidence type="ECO:0000313" key="4">
    <source>
        <dbReference type="Proteomes" id="UP000038830"/>
    </source>
</evidence>
<dbReference type="SUPFAM" id="SSF46579">
    <property type="entry name" value="Prefoldin"/>
    <property type="match status" value="1"/>
</dbReference>
<dbReference type="GO" id="GO:0016272">
    <property type="term" value="C:prefoldin complex"/>
    <property type="evidence" value="ECO:0007669"/>
    <property type="project" value="InterPro"/>
</dbReference>
<dbReference type="AlphaFoldDB" id="A0A0H5BZ20"/>
<dbReference type="GO" id="GO:0005737">
    <property type="term" value="C:cytoplasm"/>
    <property type="evidence" value="ECO:0007669"/>
    <property type="project" value="TreeGrafter"/>
</dbReference>
<dbReference type="GO" id="GO:0044183">
    <property type="term" value="F:protein folding chaperone"/>
    <property type="evidence" value="ECO:0007669"/>
    <property type="project" value="TreeGrafter"/>
</dbReference>
<gene>
    <name evidence="3" type="ORF">BN1211_0665</name>
</gene>
<dbReference type="Proteomes" id="UP000038830">
    <property type="component" value="Unassembled WGS sequence"/>
</dbReference>
<accession>A0A0H5BZ20</accession>
<dbReference type="PANTHER" id="PTHR20903">
    <property type="entry name" value="PREFOLDIN SUBUNIT 1-RELATED"/>
    <property type="match status" value="1"/>
</dbReference>
<dbReference type="Pfam" id="PF01920">
    <property type="entry name" value="Prefoldin_2"/>
    <property type="match status" value="1"/>
</dbReference>
<organism evidence="3 4">
    <name type="scientific">Cyberlindnera jadinii (strain ATCC 18201 / CBS 1600 / BCRC 20928 / JCM 3617 / NBRC 0987 / NRRL Y-1542)</name>
    <name type="common">Torula yeast</name>
    <name type="synonym">Candida utilis</name>
    <dbReference type="NCBI Taxonomy" id="983966"/>
    <lineage>
        <taxon>Eukaryota</taxon>
        <taxon>Fungi</taxon>
        <taxon>Dikarya</taxon>
        <taxon>Ascomycota</taxon>
        <taxon>Saccharomycotina</taxon>
        <taxon>Saccharomycetes</taxon>
        <taxon>Phaffomycetales</taxon>
        <taxon>Phaffomycetaceae</taxon>
        <taxon>Cyberlindnera</taxon>
    </lineage>
</organism>
<dbReference type="GO" id="GO:0051082">
    <property type="term" value="F:unfolded protein binding"/>
    <property type="evidence" value="ECO:0007669"/>
    <property type="project" value="InterPro"/>
</dbReference>
<evidence type="ECO:0000313" key="3">
    <source>
        <dbReference type="EMBL" id="CEP20728.1"/>
    </source>
</evidence>
<dbReference type="Gene3D" id="1.10.287.370">
    <property type="match status" value="1"/>
</dbReference>
<protein>
    <submittedName>
        <fullName evidence="3">K09548 prefoldin subunit 1</fullName>
    </submittedName>
</protein>
<sequence length="111" mass="12130">MSMSEGQLQNQYTAQLQATLGSLRTVARDEALLKATQKELAACTNAGDSVWSGVGKMFLKTPIDEYTSELGNKSKELSDRQSALEKKKDYLEISVSKTQDSLKQILGGAKK</sequence>
<evidence type="ECO:0000256" key="1">
    <source>
        <dbReference type="ARBA" id="ARBA00008045"/>
    </source>
</evidence>
<reference evidence="4" key="1">
    <citation type="journal article" date="2015" name="J. Biotechnol.">
        <title>The structure of the Cyberlindnera jadinii genome and its relation to Candida utilis analyzed by the occurrence of single nucleotide polymorphisms.</title>
        <authorList>
            <person name="Rupp O."/>
            <person name="Brinkrolf K."/>
            <person name="Buerth C."/>
            <person name="Kunigo M."/>
            <person name="Schneider J."/>
            <person name="Jaenicke S."/>
            <person name="Goesmann A."/>
            <person name="Puehler A."/>
            <person name="Jaeger K.-E."/>
            <person name="Ernst J.F."/>
        </authorList>
    </citation>
    <scope>NUCLEOTIDE SEQUENCE [LARGE SCALE GENOMIC DNA]</scope>
    <source>
        <strain evidence="4">ATCC 18201 / CBS 1600 / BCRC 20928 / JCM 3617 / NBRC 0987 / NRRL Y-1542</strain>
    </source>
</reference>
<dbReference type="InterPro" id="IPR002777">
    <property type="entry name" value="PFD_beta-like"/>
</dbReference>